<comment type="subcellular location">
    <subcellularLocation>
        <location evidence="1">Membrane</location>
        <topology evidence="1">Multi-pass membrane protein</topology>
    </subcellularLocation>
</comment>
<keyword evidence="10" id="KW-1185">Reference proteome</keyword>
<keyword evidence="3 7" id="KW-0813">Transport</keyword>
<feature type="transmembrane region" description="Helical" evidence="8">
    <location>
        <begin position="224"/>
        <end position="248"/>
    </location>
</feature>
<feature type="transmembrane region" description="Helical" evidence="8">
    <location>
        <begin position="269"/>
        <end position="290"/>
    </location>
</feature>
<dbReference type="GO" id="GO:0005886">
    <property type="term" value="C:plasma membrane"/>
    <property type="evidence" value="ECO:0007669"/>
    <property type="project" value="TreeGrafter"/>
</dbReference>
<dbReference type="InterPro" id="IPR000425">
    <property type="entry name" value="MIP"/>
</dbReference>
<dbReference type="InterPro" id="IPR023271">
    <property type="entry name" value="Aquaporin-like"/>
</dbReference>
<feature type="transmembrane region" description="Helical" evidence="8">
    <location>
        <begin position="310"/>
        <end position="333"/>
    </location>
</feature>
<dbReference type="InterPro" id="IPR034294">
    <property type="entry name" value="Aquaporin_transptr"/>
</dbReference>
<feature type="transmembrane region" description="Helical" evidence="8">
    <location>
        <begin position="174"/>
        <end position="196"/>
    </location>
</feature>
<dbReference type="PANTHER" id="PTHR19139:SF270">
    <property type="entry name" value="ENTOMOGLYCEROPORIN 1-RELATED"/>
    <property type="match status" value="1"/>
</dbReference>
<dbReference type="InterPro" id="IPR022357">
    <property type="entry name" value="MIP_CS"/>
</dbReference>
<dbReference type="GO" id="GO:0015267">
    <property type="term" value="F:channel activity"/>
    <property type="evidence" value="ECO:0007669"/>
    <property type="project" value="InterPro"/>
</dbReference>
<evidence type="ECO:0000256" key="1">
    <source>
        <dbReference type="ARBA" id="ARBA00004141"/>
    </source>
</evidence>
<keyword evidence="4 7" id="KW-0812">Transmembrane</keyword>
<dbReference type="PRINTS" id="PR00783">
    <property type="entry name" value="MINTRINSICP"/>
</dbReference>
<evidence type="ECO:0000256" key="7">
    <source>
        <dbReference type="RuleBase" id="RU000477"/>
    </source>
</evidence>
<dbReference type="Proteomes" id="UP000299102">
    <property type="component" value="Unassembled WGS sequence"/>
</dbReference>
<keyword evidence="6 8" id="KW-0472">Membrane</keyword>
<dbReference type="AlphaFoldDB" id="A0A4C1WJ65"/>
<dbReference type="SUPFAM" id="SSF81338">
    <property type="entry name" value="Aquaporin-like"/>
    <property type="match status" value="1"/>
</dbReference>
<comment type="similarity">
    <text evidence="2 7">Belongs to the MIP/aquaporin (TC 1.A.8) family.</text>
</comment>
<dbReference type="Gene3D" id="1.20.1080.10">
    <property type="entry name" value="Glycerol uptake facilitator protein"/>
    <property type="match status" value="1"/>
</dbReference>
<evidence type="ECO:0000256" key="3">
    <source>
        <dbReference type="ARBA" id="ARBA00022448"/>
    </source>
</evidence>
<evidence type="ECO:0000256" key="2">
    <source>
        <dbReference type="ARBA" id="ARBA00006175"/>
    </source>
</evidence>
<comment type="caution">
    <text evidence="9">The sequence shown here is derived from an EMBL/GenBank/DDBJ whole genome shotgun (WGS) entry which is preliminary data.</text>
</comment>
<accession>A0A4C1WJ65</accession>
<proteinExistence type="inferred from homology"/>
<dbReference type="Pfam" id="PF00230">
    <property type="entry name" value="MIP"/>
    <property type="match status" value="1"/>
</dbReference>
<evidence type="ECO:0000313" key="10">
    <source>
        <dbReference type="Proteomes" id="UP000299102"/>
    </source>
</evidence>
<name>A0A4C1WJ65_EUMVA</name>
<evidence type="ECO:0000256" key="4">
    <source>
        <dbReference type="ARBA" id="ARBA00022692"/>
    </source>
</evidence>
<reference evidence="9 10" key="1">
    <citation type="journal article" date="2019" name="Commun. Biol.">
        <title>The bagworm genome reveals a unique fibroin gene that provides high tensile strength.</title>
        <authorList>
            <person name="Kono N."/>
            <person name="Nakamura H."/>
            <person name="Ohtoshi R."/>
            <person name="Tomita M."/>
            <person name="Numata K."/>
            <person name="Arakawa K."/>
        </authorList>
    </citation>
    <scope>NUCLEOTIDE SEQUENCE [LARGE SCALE GENOMIC DNA]</scope>
</reference>
<organism evidence="9 10">
    <name type="scientific">Eumeta variegata</name>
    <name type="common">Bagworm moth</name>
    <name type="synonym">Eumeta japonica</name>
    <dbReference type="NCBI Taxonomy" id="151549"/>
    <lineage>
        <taxon>Eukaryota</taxon>
        <taxon>Metazoa</taxon>
        <taxon>Ecdysozoa</taxon>
        <taxon>Arthropoda</taxon>
        <taxon>Hexapoda</taxon>
        <taxon>Insecta</taxon>
        <taxon>Pterygota</taxon>
        <taxon>Neoptera</taxon>
        <taxon>Endopterygota</taxon>
        <taxon>Lepidoptera</taxon>
        <taxon>Glossata</taxon>
        <taxon>Ditrysia</taxon>
        <taxon>Tineoidea</taxon>
        <taxon>Psychidae</taxon>
        <taxon>Oiketicinae</taxon>
        <taxon>Eumeta</taxon>
    </lineage>
</organism>
<evidence type="ECO:0000313" key="9">
    <source>
        <dbReference type="EMBL" id="GBP51458.1"/>
    </source>
</evidence>
<sequence length="437" mass="47711">MTQFHAFTSKKSVFIPLPLYGSTSRSITPSIGFLAVDVSKHCQFRDQLGSKIKVAFKKFGVARREQQYFKPHHRIILYKTQSMTFDRQVYWWWSVAALRMFSLLFDHCMQRPAWRGCVGCFNTLYTLVDVTIGHFLRMCLVGMKRGMESGVEGASAGSTGVTWKKDGCCALSELLATALLVLLGCMTLIPTNVGIYDVRPTAYSMWNGPTPPYQQPTENEHQPLAHAALGFGFLVLANVMVFGGVSGAHMNPAVTLTALLMGECTPRRAVLYAIAQCLGATFGFGVLMYMCPRDAATVMRSACTVPSRVTSLQALLVEVVLTFVLGLVCCAAWRPAGAPAPPPHDPALPIKFGLTVAGLIYTGGLLSGASLNPARSFAPALWTSEWTAHWNGAHGPPTPKALPPVPGAMGRLRLVKVWKKCESTSKFSRFFEIPLVE</sequence>
<dbReference type="EMBL" id="BGZK01000582">
    <property type="protein sequence ID" value="GBP51458.1"/>
    <property type="molecule type" value="Genomic_DNA"/>
</dbReference>
<dbReference type="PANTHER" id="PTHR19139">
    <property type="entry name" value="AQUAPORIN TRANSPORTER"/>
    <property type="match status" value="1"/>
</dbReference>
<dbReference type="STRING" id="151549.A0A4C1WJ65"/>
<gene>
    <name evidence="9" type="primary">Aqp4</name>
    <name evidence="9" type="ORF">EVAR_44433_1</name>
</gene>
<protein>
    <submittedName>
        <fullName evidence="9">Aquaporin-4</fullName>
    </submittedName>
</protein>
<keyword evidence="5 8" id="KW-1133">Transmembrane helix</keyword>
<evidence type="ECO:0000256" key="6">
    <source>
        <dbReference type="ARBA" id="ARBA00023136"/>
    </source>
</evidence>
<dbReference type="PROSITE" id="PS00221">
    <property type="entry name" value="MIP"/>
    <property type="match status" value="1"/>
</dbReference>
<dbReference type="OrthoDB" id="3222at2759"/>
<evidence type="ECO:0000256" key="5">
    <source>
        <dbReference type="ARBA" id="ARBA00022989"/>
    </source>
</evidence>
<evidence type="ECO:0000256" key="8">
    <source>
        <dbReference type="SAM" id="Phobius"/>
    </source>
</evidence>